<reference evidence="1 2" key="1">
    <citation type="journal article" date="2014" name="Genome Announc.">
        <title>Draft Genome Sequences of Marine Flavobacterium Nonlabens Strains NR17, NR24, NR27, NR32, NR33, and Ara13.</title>
        <authorList>
            <person name="Nakanishi M."/>
            <person name="Meirelles P."/>
            <person name="Suzuki R."/>
            <person name="Takatani N."/>
            <person name="Mino S."/>
            <person name="Suda W."/>
            <person name="Oshima K."/>
            <person name="Hattori M."/>
            <person name="Ohkuma M."/>
            <person name="Hosokawa M."/>
            <person name="Miyashita K."/>
            <person name="Thompson F.L."/>
            <person name="Niwa A."/>
            <person name="Sawabe T."/>
            <person name="Sawabe T."/>
        </authorList>
    </citation>
    <scope>NUCLEOTIDE SEQUENCE [LARGE SCALE GENOMIC DNA]</scope>
    <source>
        <strain evidence="2">JCM19296</strain>
    </source>
</reference>
<dbReference type="Proteomes" id="UP000028980">
    <property type="component" value="Unassembled WGS sequence"/>
</dbReference>
<evidence type="ECO:0000313" key="2">
    <source>
        <dbReference type="Proteomes" id="UP000028980"/>
    </source>
</evidence>
<accession>A0A081DAM9</accession>
<gene>
    <name evidence="1" type="ORF">JCM19296_1572</name>
</gene>
<dbReference type="AlphaFoldDB" id="A0A081DAM9"/>
<dbReference type="EMBL" id="BBLG01000003">
    <property type="protein sequence ID" value="GAK75975.1"/>
    <property type="molecule type" value="Genomic_DNA"/>
</dbReference>
<proteinExistence type="predicted"/>
<comment type="caution">
    <text evidence="1">The sequence shown here is derived from an EMBL/GenBank/DDBJ whole genome shotgun (WGS) entry which is preliminary data.</text>
</comment>
<dbReference type="PROSITE" id="PS51257">
    <property type="entry name" value="PROKAR_LIPOPROTEIN"/>
    <property type="match status" value="1"/>
</dbReference>
<sequence>MKKFFLIFLVIGLASCNQQDSTATSEATDGIKSSQAYQDYVVAFNEYQACKEERPGITNAYMNKELTAPEFEKALEKNAKMCALKKQIFNTRWQMLQTEYDKLSEEYQIKAD</sequence>
<organism evidence="1 2">
    <name type="scientific">Nonlabens ulvanivorans</name>
    <name type="common">Persicivirga ulvanivorans</name>
    <dbReference type="NCBI Taxonomy" id="906888"/>
    <lineage>
        <taxon>Bacteria</taxon>
        <taxon>Pseudomonadati</taxon>
        <taxon>Bacteroidota</taxon>
        <taxon>Flavobacteriia</taxon>
        <taxon>Flavobacteriales</taxon>
        <taxon>Flavobacteriaceae</taxon>
        <taxon>Nonlabens</taxon>
    </lineage>
</organism>
<evidence type="ECO:0008006" key="3">
    <source>
        <dbReference type="Google" id="ProtNLM"/>
    </source>
</evidence>
<evidence type="ECO:0000313" key="1">
    <source>
        <dbReference type="EMBL" id="GAK75975.1"/>
    </source>
</evidence>
<name>A0A081DAM9_NONUL</name>
<protein>
    <recommendedName>
        <fullName evidence="3">Lipoprotein</fullName>
    </recommendedName>
</protein>